<reference evidence="2" key="1">
    <citation type="journal article" date="2019" name="Int. J. Syst. Evol. Microbiol.">
        <title>The Global Catalogue of Microorganisms (GCM) 10K type strain sequencing project: providing services to taxonomists for standard genome sequencing and annotation.</title>
        <authorList>
            <consortium name="The Broad Institute Genomics Platform"/>
            <consortium name="The Broad Institute Genome Sequencing Center for Infectious Disease"/>
            <person name="Wu L."/>
            <person name="Ma J."/>
        </authorList>
    </citation>
    <scope>NUCLEOTIDE SEQUENCE [LARGE SCALE GENOMIC DNA]</scope>
    <source>
        <strain evidence="2">JCM 30846</strain>
    </source>
</reference>
<dbReference type="InterPro" id="IPR045920">
    <property type="entry name" value="DUF6339"/>
</dbReference>
<accession>A0ABP7FED5</accession>
<keyword evidence="2" id="KW-1185">Reference proteome</keyword>
<evidence type="ECO:0000313" key="1">
    <source>
        <dbReference type="EMBL" id="GAA3737766.1"/>
    </source>
</evidence>
<dbReference type="Pfam" id="PF19866">
    <property type="entry name" value="DUF6339"/>
    <property type="match status" value="1"/>
</dbReference>
<dbReference type="RefSeq" id="WP_345648917.1">
    <property type="nucleotide sequence ID" value="NZ_BAABEP010000027.1"/>
</dbReference>
<organism evidence="1 2">
    <name type="scientific">Streptomyces tremellae</name>
    <dbReference type="NCBI Taxonomy" id="1124239"/>
    <lineage>
        <taxon>Bacteria</taxon>
        <taxon>Bacillati</taxon>
        <taxon>Actinomycetota</taxon>
        <taxon>Actinomycetes</taxon>
        <taxon>Kitasatosporales</taxon>
        <taxon>Streptomycetaceae</taxon>
        <taxon>Streptomyces</taxon>
    </lineage>
</organism>
<protein>
    <submittedName>
        <fullName evidence="1">Uncharacterized protein</fullName>
    </submittedName>
</protein>
<evidence type="ECO:0000313" key="2">
    <source>
        <dbReference type="Proteomes" id="UP001499884"/>
    </source>
</evidence>
<dbReference type="EMBL" id="BAABEP010000027">
    <property type="protein sequence ID" value="GAA3737766.1"/>
    <property type="molecule type" value="Genomic_DNA"/>
</dbReference>
<comment type="caution">
    <text evidence="1">The sequence shown here is derived from an EMBL/GenBank/DDBJ whole genome shotgun (WGS) entry which is preliminary data.</text>
</comment>
<sequence length="294" mass="32256">MADGVAGPGRIGRLPDAAAARAVSPRVLQGQESPSYLALGAGAEPPVDESIRWDVAPVVELLAESRERFGEKPTASDAWLAPRLHCTMRMTRAEAADTGVWNFLGVCVAPEFVRWRWGRENNGLWRVAQAVRFAGRWDLQCFSRLWWAAELFRDGSNYAPVELACGNQDFLNTVLRQEMVRHRPTAQALLRLQRKNLVRTGRDINAAASAANAAAATLIYEVLAPDELQDVEALEEWISEAGSTAIPYETLPVGPKDGSVPHQSAERLTAWFQDLFAEAPVRGRQAGAGEEDGR</sequence>
<proteinExistence type="predicted"/>
<dbReference type="Proteomes" id="UP001499884">
    <property type="component" value="Unassembled WGS sequence"/>
</dbReference>
<name>A0ABP7FED5_9ACTN</name>
<gene>
    <name evidence="1" type="ORF">GCM10023082_38790</name>
</gene>